<comment type="caution">
    <text evidence="1">The sequence shown here is derived from an EMBL/GenBank/DDBJ whole genome shotgun (WGS) entry which is preliminary data.</text>
</comment>
<dbReference type="InterPro" id="IPR014347">
    <property type="entry name" value="Tautomerase/MIF_sf"/>
</dbReference>
<dbReference type="RefSeq" id="WP_134762910.1">
    <property type="nucleotide sequence ID" value="NZ_SOZD01000004.1"/>
</dbReference>
<dbReference type="Gene3D" id="3.30.429.10">
    <property type="entry name" value="Macrophage Migration Inhibitory Factor"/>
    <property type="match status" value="1"/>
</dbReference>
<name>A0A4Y8RJM0_9HYPH</name>
<protein>
    <submittedName>
        <fullName evidence="1">DUF1904 family protein</fullName>
    </submittedName>
</protein>
<accession>A0A4Y8RJM0</accession>
<dbReference type="EMBL" id="SOZD01000004">
    <property type="protein sequence ID" value="TFF22027.1"/>
    <property type="molecule type" value="Genomic_DNA"/>
</dbReference>
<evidence type="ECO:0000313" key="2">
    <source>
        <dbReference type="Proteomes" id="UP000298179"/>
    </source>
</evidence>
<dbReference type="SUPFAM" id="SSF55331">
    <property type="entry name" value="Tautomerase/MIF"/>
    <property type="match status" value="1"/>
</dbReference>
<evidence type="ECO:0000313" key="1">
    <source>
        <dbReference type="EMBL" id="TFF22027.1"/>
    </source>
</evidence>
<dbReference type="OrthoDB" id="7874318at2"/>
<proteinExistence type="predicted"/>
<gene>
    <name evidence="1" type="ORF">E3C22_15380</name>
</gene>
<sequence>MPFIELYDFEPAPEVRAVATRRITDGLCSAFGIKPEIVTIYYLSTPHYSYGHAAKHGTSAEKFRIFAKVHAFPRDQAMKQQAACEITDAISAAYGASPDDVVVYFFDRSPADAFHAGKPAG</sequence>
<dbReference type="Proteomes" id="UP000298179">
    <property type="component" value="Unassembled WGS sequence"/>
</dbReference>
<dbReference type="AlphaFoldDB" id="A0A4Y8RJM0"/>
<keyword evidence="2" id="KW-1185">Reference proteome</keyword>
<organism evidence="1 2">
    <name type="scientific">Jiella endophytica</name>
    <dbReference type="NCBI Taxonomy" id="2558362"/>
    <lineage>
        <taxon>Bacteria</taxon>
        <taxon>Pseudomonadati</taxon>
        <taxon>Pseudomonadota</taxon>
        <taxon>Alphaproteobacteria</taxon>
        <taxon>Hyphomicrobiales</taxon>
        <taxon>Aurantimonadaceae</taxon>
        <taxon>Jiella</taxon>
    </lineage>
</organism>
<reference evidence="1 2" key="1">
    <citation type="submission" date="2019-03" db="EMBL/GenBank/DDBJ databases">
        <title>Jiella endophytica sp. nov., a novel endophytic bacterium isolated from root of Ficus microcarpa Linn. f.</title>
        <authorList>
            <person name="Tuo L."/>
        </authorList>
    </citation>
    <scope>NUCLEOTIDE SEQUENCE [LARGE SCALE GENOMIC DNA]</scope>
    <source>
        <strain evidence="1 2">CBS5Q-3</strain>
    </source>
</reference>